<keyword evidence="2" id="KW-0812">Transmembrane</keyword>
<dbReference type="RefSeq" id="WP_353540466.1">
    <property type="nucleotide sequence ID" value="NZ_BAABRN010000001.1"/>
</dbReference>
<dbReference type="Proteomes" id="UP001458946">
    <property type="component" value="Unassembled WGS sequence"/>
</dbReference>
<organism evidence="3 4">
    <name type="scientific">Deinococcus xinjiangensis</name>
    <dbReference type="NCBI Taxonomy" id="457454"/>
    <lineage>
        <taxon>Bacteria</taxon>
        <taxon>Thermotogati</taxon>
        <taxon>Deinococcota</taxon>
        <taxon>Deinococci</taxon>
        <taxon>Deinococcales</taxon>
        <taxon>Deinococcaceae</taxon>
        <taxon>Deinococcus</taxon>
    </lineage>
</organism>
<protein>
    <recommendedName>
        <fullName evidence="5">Cellulose biosynthesis protein BcsF</fullName>
    </recommendedName>
</protein>
<evidence type="ECO:0008006" key="5">
    <source>
        <dbReference type="Google" id="ProtNLM"/>
    </source>
</evidence>
<keyword evidence="2" id="KW-0472">Membrane</keyword>
<dbReference type="EMBL" id="BAABRN010000001">
    <property type="protein sequence ID" value="GAA5500481.1"/>
    <property type="molecule type" value="Genomic_DNA"/>
</dbReference>
<feature type="region of interest" description="Disordered" evidence="1">
    <location>
        <begin position="35"/>
        <end position="58"/>
    </location>
</feature>
<proteinExistence type="predicted"/>
<sequence>MNDLLWFIGDALEKVGLALIFLAALWTFLRTPNRMSVTNSGKRLDKPAQHRTLPQKKE</sequence>
<reference evidence="3 4" key="1">
    <citation type="submission" date="2024-02" db="EMBL/GenBank/DDBJ databases">
        <title>Deinococcus xinjiangensis NBRC 107630.</title>
        <authorList>
            <person name="Ichikawa N."/>
            <person name="Katano-Makiyama Y."/>
            <person name="Hidaka K."/>
        </authorList>
    </citation>
    <scope>NUCLEOTIDE SEQUENCE [LARGE SCALE GENOMIC DNA]</scope>
    <source>
        <strain evidence="3 4">NBRC 107630</strain>
    </source>
</reference>
<accession>A0ABP9V768</accession>
<evidence type="ECO:0000313" key="3">
    <source>
        <dbReference type="EMBL" id="GAA5500481.1"/>
    </source>
</evidence>
<evidence type="ECO:0000256" key="1">
    <source>
        <dbReference type="SAM" id="MobiDB-lite"/>
    </source>
</evidence>
<feature type="transmembrane region" description="Helical" evidence="2">
    <location>
        <begin position="6"/>
        <end position="29"/>
    </location>
</feature>
<name>A0ABP9V768_9DEIO</name>
<evidence type="ECO:0000256" key="2">
    <source>
        <dbReference type="SAM" id="Phobius"/>
    </source>
</evidence>
<evidence type="ECO:0000313" key="4">
    <source>
        <dbReference type="Proteomes" id="UP001458946"/>
    </source>
</evidence>
<comment type="caution">
    <text evidence="3">The sequence shown here is derived from an EMBL/GenBank/DDBJ whole genome shotgun (WGS) entry which is preliminary data.</text>
</comment>
<keyword evidence="4" id="KW-1185">Reference proteome</keyword>
<keyword evidence="2" id="KW-1133">Transmembrane helix</keyword>
<gene>
    <name evidence="3" type="ORF">Dxin01_00202</name>
</gene>